<proteinExistence type="evidence at transcript level"/>
<sequence>MIQITRNVAPAMKPGITKTGIFSSFFLPCFISLLFIFDLIFWGSPDQI</sequence>
<dbReference type="EMBL" id="AK227640">
    <property type="protein sequence ID" value="BAE99629.1"/>
    <property type="molecule type" value="mRNA"/>
</dbReference>
<keyword evidence="1" id="KW-0812">Transmembrane</keyword>
<dbReference type="AlphaFoldDB" id="Q0WTB9"/>
<accession>Q0WTB9</accession>
<evidence type="ECO:0000256" key="1">
    <source>
        <dbReference type="SAM" id="Phobius"/>
    </source>
</evidence>
<protein>
    <recommendedName>
        <fullName evidence="3">Transmembrane protein</fullName>
    </recommendedName>
</protein>
<reference evidence="2" key="1">
    <citation type="submission" date="2006-07" db="EMBL/GenBank/DDBJ databases">
        <title>Large-scale analysis of RIKEN Arabidopsis full-length (RAFL) cDNAs.</title>
        <authorList>
            <person name="Totoki Y."/>
            <person name="Seki M."/>
            <person name="Ishida J."/>
            <person name="Nakajima M."/>
            <person name="Enju A."/>
            <person name="Morosawa T."/>
            <person name="Kamiya A."/>
            <person name="Narusaka M."/>
            <person name="Shin-i T."/>
            <person name="Nakagawa M."/>
            <person name="Sakamoto N."/>
            <person name="Oishi K."/>
            <person name="Kohara Y."/>
            <person name="Kobayashi M."/>
            <person name="Toyoda A."/>
            <person name="Sakaki Y."/>
            <person name="Sakurai T."/>
            <person name="Iida K."/>
            <person name="Akiyama K."/>
            <person name="Satou M."/>
            <person name="Toyoda T."/>
            <person name="Konagaya A."/>
            <person name="Carninci P."/>
            <person name="Kawai J."/>
            <person name="Hayashizaki Y."/>
            <person name="Shinozaki K."/>
        </authorList>
    </citation>
    <scope>NUCLEOTIDE SEQUENCE</scope>
</reference>
<evidence type="ECO:0000313" key="2">
    <source>
        <dbReference type="EMBL" id="BAE99629.1"/>
    </source>
</evidence>
<keyword evidence="1" id="KW-1133">Transmembrane helix</keyword>
<organism evidence="2">
    <name type="scientific">Arabidopsis thaliana</name>
    <name type="common">Mouse-ear cress</name>
    <dbReference type="NCBI Taxonomy" id="3702"/>
    <lineage>
        <taxon>Eukaryota</taxon>
        <taxon>Viridiplantae</taxon>
        <taxon>Streptophyta</taxon>
        <taxon>Embryophyta</taxon>
        <taxon>Tracheophyta</taxon>
        <taxon>Spermatophyta</taxon>
        <taxon>Magnoliopsida</taxon>
        <taxon>eudicotyledons</taxon>
        <taxon>Gunneridae</taxon>
        <taxon>Pentapetalae</taxon>
        <taxon>rosids</taxon>
        <taxon>malvids</taxon>
        <taxon>Brassicales</taxon>
        <taxon>Brassicaceae</taxon>
        <taxon>Camelineae</taxon>
        <taxon>Arabidopsis</taxon>
    </lineage>
</organism>
<evidence type="ECO:0008006" key="3">
    <source>
        <dbReference type="Google" id="ProtNLM"/>
    </source>
</evidence>
<keyword evidence="1" id="KW-0472">Membrane</keyword>
<name>Q0WTB9_ARATH</name>
<feature type="transmembrane region" description="Helical" evidence="1">
    <location>
        <begin position="21"/>
        <end position="42"/>
    </location>
</feature>